<evidence type="ECO:0000313" key="4">
    <source>
        <dbReference type="EMBL" id="OXM17292.1"/>
    </source>
</evidence>
<evidence type="ECO:0000259" key="3">
    <source>
        <dbReference type="Pfam" id="PF08338"/>
    </source>
</evidence>
<keyword evidence="5" id="KW-1185">Reference proteome</keyword>
<feature type="domain" description="NAD-dependent epimerase/dehydratase" evidence="2">
    <location>
        <begin position="3"/>
        <end position="219"/>
    </location>
</feature>
<dbReference type="PANTHER" id="PTHR11092:SF0">
    <property type="entry name" value="EPIMERASE FAMILY PROTEIN SDR39U1"/>
    <property type="match status" value="1"/>
</dbReference>
<dbReference type="EMBL" id="NMUQ01000001">
    <property type="protein sequence ID" value="OXM17292.1"/>
    <property type="molecule type" value="Genomic_DNA"/>
</dbReference>
<dbReference type="InterPro" id="IPR001509">
    <property type="entry name" value="Epimerase_deHydtase"/>
</dbReference>
<organism evidence="4 5">
    <name type="scientific">Paenibacillus herberti</name>
    <dbReference type="NCBI Taxonomy" id="1619309"/>
    <lineage>
        <taxon>Bacteria</taxon>
        <taxon>Bacillati</taxon>
        <taxon>Bacillota</taxon>
        <taxon>Bacilli</taxon>
        <taxon>Bacillales</taxon>
        <taxon>Paenibacillaceae</taxon>
        <taxon>Paenibacillus</taxon>
    </lineage>
</organism>
<protein>
    <submittedName>
        <fullName evidence="4">TIGR01777 family protein</fullName>
    </submittedName>
</protein>
<dbReference type="Pfam" id="PF01370">
    <property type="entry name" value="Epimerase"/>
    <property type="match status" value="1"/>
</dbReference>
<reference evidence="4 5" key="1">
    <citation type="submission" date="2017-07" db="EMBL/GenBank/DDBJ databases">
        <title>Paenibacillus herberti R33 genome sequencing and assembly.</title>
        <authorList>
            <person name="Su W."/>
        </authorList>
    </citation>
    <scope>NUCLEOTIDE SEQUENCE [LARGE SCALE GENOMIC DNA]</scope>
    <source>
        <strain evidence="4 5">R33</strain>
    </source>
</reference>
<dbReference type="PANTHER" id="PTHR11092">
    <property type="entry name" value="SUGAR NUCLEOTIDE EPIMERASE RELATED"/>
    <property type="match status" value="1"/>
</dbReference>
<dbReference type="NCBIfam" id="TIGR01777">
    <property type="entry name" value="yfcH"/>
    <property type="match status" value="1"/>
</dbReference>
<gene>
    <name evidence="4" type="ORF">CGZ75_12000</name>
</gene>
<dbReference type="Proteomes" id="UP000215145">
    <property type="component" value="Unassembled WGS sequence"/>
</dbReference>
<proteinExistence type="inferred from homology"/>
<dbReference type="InterPro" id="IPR013549">
    <property type="entry name" value="DUF1731"/>
</dbReference>
<dbReference type="Gene3D" id="3.40.50.720">
    <property type="entry name" value="NAD(P)-binding Rossmann-like Domain"/>
    <property type="match status" value="1"/>
</dbReference>
<comment type="caution">
    <text evidence="4">The sequence shown here is derived from an EMBL/GenBank/DDBJ whole genome shotgun (WGS) entry which is preliminary data.</text>
</comment>
<feature type="domain" description="DUF1731" evidence="3">
    <location>
        <begin position="255"/>
        <end position="301"/>
    </location>
</feature>
<evidence type="ECO:0000313" key="5">
    <source>
        <dbReference type="Proteomes" id="UP000215145"/>
    </source>
</evidence>
<dbReference type="InterPro" id="IPR010099">
    <property type="entry name" value="SDR39U1"/>
</dbReference>
<comment type="similarity">
    <text evidence="1">Belongs to the NAD(P)-dependent epimerase/dehydratase family. SDR39U1 subfamily.</text>
</comment>
<dbReference type="CDD" id="cd05242">
    <property type="entry name" value="SDR_a8"/>
    <property type="match status" value="1"/>
</dbReference>
<dbReference type="SUPFAM" id="SSF51735">
    <property type="entry name" value="NAD(P)-binding Rossmann-fold domains"/>
    <property type="match status" value="1"/>
</dbReference>
<dbReference type="AlphaFoldDB" id="A0A229P4V5"/>
<dbReference type="Pfam" id="PF08338">
    <property type="entry name" value="DUF1731"/>
    <property type="match status" value="1"/>
</dbReference>
<name>A0A229P4V5_9BACL</name>
<evidence type="ECO:0000259" key="2">
    <source>
        <dbReference type="Pfam" id="PF01370"/>
    </source>
</evidence>
<sequence>MRIAITGGTGFIGQALMKALMSLGHSGWIISRSLPDKAPGNGSSPAGGFVRVSWGQLESSPQLLNGVQAVINLAGETISQRWTETAKNRIRSSRVETAAKLADILNRAGIMPKVLVQASGVNAYGFSDSAAFTEESPTVEEDFLASVVRDWEHAAKAIPAERKVTLRFGVVLGRDGGALPRMLLPFRMMAGGPLGSGQQWMSWIHLQDLVQLIIHSLDSVTLEGAVNATAPEPARNSEFGRAAAKTLDRPYWLIAPSPPLRLALGEMSDLLLKGQRVIPAKALANGFRFQFPSIQEALDDLLARS</sequence>
<evidence type="ECO:0000256" key="1">
    <source>
        <dbReference type="ARBA" id="ARBA00009353"/>
    </source>
</evidence>
<dbReference type="OrthoDB" id="9801773at2"/>
<dbReference type="InterPro" id="IPR036291">
    <property type="entry name" value="NAD(P)-bd_dom_sf"/>
</dbReference>
<dbReference type="RefSeq" id="WP_089524367.1">
    <property type="nucleotide sequence ID" value="NZ_NMUQ01000001.1"/>
</dbReference>
<accession>A0A229P4V5</accession>